<evidence type="ECO:0000313" key="6">
    <source>
        <dbReference type="Proteomes" id="UP000662904"/>
    </source>
</evidence>
<sequence length="290" mass="31351">MINFELERPKSLQEAVGILNRLGSRAMPKAGGTDLLINMKKRLIKAEVVVDLNLIPELSEVSFDEDSGLSIGATATCTEVIKKEKVKAHFPALYDACLSHSDWQIRNRATVVGNVCSAVPSGDILPALYCYEAIVNTAGPNGEREIPISSFILGPRKIDLKSGEIVTGVFIPLPRGRSSGCYLKHGRRNALDLAQVGVCCVAVENNGNIEYRLAYGAVAPTPVRAPEAEKAIKGVKEPDDLLLEEAASLAQKAVKPITDVRASSDYRLAMVGELTKRAVKICIERLKEEG</sequence>
<dbReference type="InterPro" id="IPR036318">
    <property type="entry name" value="FAD-bd_PCMH-like_sf"/>
</dbReference>
<name>A0A8A0RNI5_9FIRM</name>
<dbReference type="KEGG" id="kme:H0A61_01438"/>
<dbReference type="Proteomes" id="UP000662904">
    <property type="component" value="Chromosome"/>
</dbReference>
<keyword evidence="1" id="KW-0285">Flavoprotein</keyword>
<dbReference type="SMART" id="SM01092">
    <property type="entry name" value="CO_deh_flav_C"/>
    <property type="match status" value="1"/>
</dbReference>
<protein>
    <submittedName>
        <fullName evidence="5">Carbon monoxide dehydrogenase medium chain</fullName>
        <ecNumber evidence="5">1.2.5.3</ecNumber>
    </submittedName>
</protein>
<keyword evidence="2" id="KW-0274">FAD</keyword>
<keyword evidence="3 5" id="KW-0560">Oxidoreductase</keyword>
<dbReference type="SUPFAM" id="SSF55447">
    <property type="entry name" value="CO dehydrogenase flavoprotein C-terminal domain-like"/>
    <property type="match status" value="1"/>
</dbReference>
<dbReference type="InterPro" id="IPR005107">
    <property type="entry name" value="CO_DH_flav_C"/>
</dbReference>
<reference evidence="5" key="1">
    <citation type="submission" date="2020-07" db="EMBL/GenBank/DDBJ databases">
        <title>Koleobacter methoxysyntrophicus gen. nov., sp. nov., a novel anaerobic bacterium isolated from deep subsurface oil field and proposal of Koleobacterales ord. nov. in the phylum Firmicutes.</title>
        <authorList>
            <person name="Sakamoto S."/>
            <person name="Tamaki H."/>
        </authorList>
    </citation>
    <scope>NUCLEOTIDE SEQUENCE</scope>
    <source>
        <strain evidence="5">NRmbB1</strain>
    </source>
</reference>
<dbReference type="Pfam" id="PF03450">
    <property type="entry name" value="CO_deh_flav_C"/>
    <property type="match status" value="1"/>
</dbReference>
<evidence type="ECO:0000256" key="1">
    <source>
        <dbReference type="ARBA" id="ARBA00022630"/>
    </source>
</evidence>
<dbReference type="Gene3D" id="3.30.43.10">
    <property type="entry name" value="Uridine Diphospho-n-acetylenolpyruvylglucosamine Reductase, domain 2"/>
    <property type="match status" value="1"/>
</dbReference>
<dbReference type="PANTHER" id="PTHR42659">
    <property type="entry name" value="XANTHINE DEHYDROGENASE SUBUNIT C-RELATED"/>
    <property type="match status" value="1"/>
</dbReference>
<dbReference type="RefSeq" id="WP_206709269.1">
    <property type="nucleotide sequence ID" value="NZ_CP059066.1"/>
</dbReference>
<evidence type="ECO:0000256" key="3">
    <source>
        <dbReference type="ARBA" id="ARBA00023002"/>
    </source>
</evidence>
<dbReference type="Pfam" id="PF00941">
    <property type="entry name" value="FAD_binding_5"/>
    <property type="match status" value="1"/>
</dbReference>
<dbReference type="GO" id="GO:0008805">
    <property type="term" value="F:carbon-monoxide oxygenase activity"/>
    <property type="evidence" value="ECO:0007669"/>
    <property type="project" value="UniProtKB-EC"/>
</dbReference>
<dbReference type="GO" id="GO:0071949">
    <property type="term" value="F:FAD binding"/>
    <property type="evidence" value="ECO:0007669"/>
    <property type="project" value="InterPro"/>
</dbReference>
<dbReference type="EMBL" id="CP059066">
    <property type="protein sequence ID" value="QSQ09079.1"/>
    <property type="molecule type" value="Genomic_DNA"/>
</dbReference>
<accession>A0A8A0RNI5</accession>
<evidence type="ECO:0000259" key="4">
    <source>
        <dbReference type="PROSITE" id="PS51387"/>
    </source>
</evidence>
<keyword evidence="6" id="KW-1185">Reference proteome</keyword>
<evidence type="ECO:0000313" key="5">
    <source>
        <dbReference type="EMBL" id="QSQ09079.1"/>
    </source>
</evidence>
<dbReference type="PANTHER" id="PTHR42659:SF2">
    <property type="entry name" value="XANTHINE DEHYDROGENASE SUBUNIT C-RELATED"/>
    <property type="match status" value="1"/>
</dbReference>
<dbReference type="InterPro" id="IPR036683">
    <property type="entry name" value="CO_DH_flav_C_dom_sf"/>
</dbReference>
<dbReference type="EC" id="1.2.5.3" evidence="5"/>
<dbReference type="InterPro" id="IPR002346">
    <property type="entry name" value="Mopterin_DH_FAD-bd"/>
</dbReference>
<dbReference type="Gene3D" id="3.30.390.50">
    <property type="entry name" value="CO dehydrogenase flavoprotein, C-terminal domain"/>
    <property type="match status" value="1"/>
</dbReference>
<dbReference type="InterPro" id="IPR016167">
    <property type="entry name" value="FAD-bd_PCMH_sub1"/>
</dbReference>
<dbReference type="InterPro" id="IPR051312">
    <property type="entry name" value="Diverse_Substr_Oxidored"/>
</dbReference>
<organism evidence="5 6">
    <name type="scientific">Koleobacter methoxysyntrophicus</name>
    <dbReference type="NCBI Taxonomy" id="2751313"/>
    <lineage>
        <taxon>Bacteria</taxon>
        <taxon>Bacillati</taxon>
        <taxon>Bacillota</taxon>
        <taxon>Clostridia</taxon>
        <taxon>Koleobacterales</taxon>
        <taxon>Koleobacteraceae</taxon>
        <taxon>Koleobacter</taxon>
    </lineage>
</organism>
<dbReference type="SUPFAM" id="SSF56176">
    <property type="entry name" value="FAD-binding/transporter-associated domain-like"/>
    <property type="match status" value="1"/>
</dbReference>
<evidence type="ECO:0000256" key="2">
    <source>
        <dbReference type="ARBA" id="ARBA00022827"/>
    </source>
</evidence>
<dbReference type="PROSITE" id="PS51387">
    <property type="entry name" value="FAD_PCMH"/>
    <property type="match status" value="1"/>
</dbReference>
<feature type="domain" description="FAD-binding PCMH-type" evidence="4">
    <location>
        <begin position="1"/>
        <end position="176"/>
    </location>
</feature>
<dbReference type="InterPro" id="IPR016166">
    <property type="entry name" value="FAD-bd_PCMH"/>
</dbReference>
<dbReference type="InterPro" id="IPR016169">
    <property type="entry name" value="FAD-bd_PCMH_sub2"/>
</dbReference>
<dbReference type="Gene3D" id="3.30.465.10">
    <property type="match status" value="1"/>
</dbReference>
<gene>
    <name evidence="5" type="primary">cutM_3</name>
    <name evidence="5" type="ORF">H0A61_01438</name>
</gene>
<dbReference type="AlphaFoldDB" id="A0A8A0RNI5"/>
<proteinExistence type="predicted"/>